<proteinExistence type="predicted"/>
<evidence type="ECO:0000313" key="3">
    <source>
        <dbReference type="EMBL" id="SET08077.1"/>
    </source>
</evidence>
<evidence type="ECO:0000256" key="1">
    <source>
        <dbReference type="ARBA" id="ARBA00022729"/>
    </source>
</evidence>
<reference evidence="3 4" key="1">
    <citation type="submission" date="2016-10" db="EMBL/GenBank/DDBJ databases">
        <authorList>
            <person name="de Groot N.N."/>
        </authorList>
    </citation>
    <scope>NUCLEOTIDE SEQUENCE [LARGE SCALE GENOMIC DNA]</scope>
    <source>
        <strain evidence="3 4">DSM 19706</strain>
    </source>
</reference>
<dbReference type="Proteomes" id="UP000199308">
    <property type="component" value="Unassembled WGS sequence"/>
</dbReference>
<feature type="chain" id="PRO_5011692368" evidence="2">
    <location>
        <begin position="29"/>
        <end position="510"/>
    </location>
</feature>
<dbReference type="Pfam" id="PF13517">
    <property type="entry name" value="FG-GAP_3"/>
    <property type="match status" value="1"/>
</dbReference>
<dbReference type="InterPro" id="IPR028994">
    <property type="entry name" value="Integrin_alpha_N"/>
</dbReference>
<dbReference type="InterPro" id="IPR013517">
    <property type="entry name" value="FG-GAP"/>
</dbReference>
<keyword evidence="4" id="KW-1185">Reference proteome</keyword>
<name>A0A1I0BMI9_THASX</name>
<dbReference type="PANTHER" id="PTHR44103:SF1">
    <property type="entry name" value="PROPROTEIN CONVERTASE P"/>
    <property type="match status" value="1"/>
</dbReference>
<dbReference type="PANTHER" id="PTHR44103">
    <property type="entry name" value="PROPROTEIN CONVERTASE P"/>
    <property type="match status" value="1"/>
</dbReference>
<dbReference type="Gene3D" id="2.130.10.130">
    <property type="entry name" value="Integrin alpha, N-terminal"/>
    <property type="match status" value="1"/>
</dbReference>
<organism evidence="3 4">
    <name type="scientific">Thalassotalea agarivorans</name>
    <name type="common">Thalassomonas agarivorans</name>
    <dbReference type="NCBI Taxonomy" id="349064"/>
    <lineage>
        <taxon>Bacteria</taxon>
        <taxon>Pseudomonadati</taxon>
        <taxon>Pseudomonadota</taxon>
        <taxon>Gammaproteobacteria</taxon>
        <taxon>Alteromonadales</taxon>
        <taxon>Colwelliaceae</taxon>
        <taxon>Thalassotalea</taxon>
    </lineage>
</organism>
<keyword evidence="1 2" id="KW-0732">Signal</keyword>
<accession>A0A1I0BMI9</accession>
<dbReference type="STRING" id="349064.SAMN05660429_00997"/>
<dbReference type="EMBL" id="FOHK01000004">
    <property type="protein sequence ID" value="SET08077.1"/>
    <property type="molecule type" value="Genomic_DNA"/>
</dbReference>
<dbReference type="SUPFAM" id="SSF69318">
    <property type="entry name" value="Integrin alpha N-terminal domain"/>
    <property type="match status" value="2"/>
</dbReference>
<gene>
    <name evidence="3" type="ORF">SAMN05660429_00997</name>
</gene>
<evidence type="ECO:0000256" key="2">
    <source>
        <dbReference type="SAM" id="SignalP"/>
    </source>
</evidence>
<dbReference type="AlphaFoldDB" id="A0A1I0BMI9"/>
<sequence>MSYSNKLSRQIRKSIKPLLLLVSLTVFFAQGQEFNQGKLTSPHPLIYSPFTLNIDGGSDLEVVSIGEDDNGVKFLLVWKVENAQKAELLAQYRIPSGVFAFDYYLPKKEQKQDKQTLYFMSQSGIFALTWQDKNFIWQPLQTVSSIYLKDNPRYIGRRSFIYDLNSDGKPEAVLPDFDSINVYTNLGSEESLSQSIAIKPIVQLEGDGARFITRDLYFADMNGDTKKDIVNVIDGKVVYFPQQNNGLFELQGEVIDIEPTISGTDWWHQRNSSGESLDQSNLVYRRLEKLEDINDDALPDMVVRYTKSEGVLDRVNDYEIYFGRQEAGNIYYHLTADTKIQMDGTLTGFNFVDYDNDGIREVLVSGFDIGISQIIGALLSGSIDQKVYMFKLSGRNYPKKPNVKREVELNFSLTKGQTGFPVVQLGDFNGDGLDDMVLSDDDDEIRVYAGVRSKSLFTKKSKGVDIDLPADGNSVFIADINGDGKDDVLFKYGRLDEEKSDTDIIYMLAK</sequence>
<feature type="signal peptide" evidence="2">
    <location>
        <begin position="1"/>
        <end position="28"/>
    </location>
</feature>
<protein>
    <submittedName>
        <fullName evidence="3">Repeat domain-containing protein</fullName>
    </submittedName>
</protein>
<evidence type="ECO:0000313" key="4">
    <source>
        <dbReference type="Proteomes" id="UP000199308"/>
    </source>
</evidence>